<evidence type="ECO:0000256" key="1">
    <source>
        <dbReference type="ARBA" id="ARBA00001166"/>
    </source>
</evidence>
<comment type="catalytic activity">
    <reaction evidence="1">
        <text>a uridine in mRNA = a pseudouridine in mRNA</text>
        <dbReference type="Rhea" id="RHEA:56644"/>
        <dbReference type="Rhea" id="RHEA-COMP:14658"/>
        <dbReference type="Rhea" id="RHEA-COMP:14659"/>
        <dbReference type="ChEBI" id="CHEBI:65314"/>
        <dbReference type="ChEBI" id="CHEBI:65315"/>
    </reaction>
</comment>
<evidence type="ECO:0000256" key="10">
    <source>
        <dbReference type="PIRSR" id="PIRSR641708-2"/>
    </source>
</evidence>
<keyword evidence="4" id="KW-0507">mRNA processing</keyword>
<keyword evidence="7" id="KW-0539">Nucleus</keyword>
<dbReference type="FunFam" id="3.30.70.580:FF:000002">
    <property type="entry name" value="tRNA pseudouridine synthase"/>
    <property type="match status" value="1"/>
</dbReference>
<evidence type="ECO:0000256" key="11">
    <source>
        <dbReference type="SAM" id="MobiDB-lite"/>
    </source>
</evidence>
<accession>A0ABD1XRB5</accession>
<evidence type="ECO:0000313" key="13">
    <source>
        <dbReference type="EMBL" id="KAL2611309.1"/>
    </source>
</evidence>
<feature type="domain" description="Pseudouridine synthase I TruA alpha/beta" evidence="12">
    <location>
        <begin position="430"/>
        <end position="535"/>
    </location>
</feature>
<dbReference type="Pfam" id="PF01416">
    <property type="entry name" value="PseudoU_synth_1"/>
    <property type="match status" value="1"/>
</dbReference>
<organism evidence="13 14">
    <name type="scientific">Riccia fluitans</name>
    <dbReference type="NCBI Taxonomy" id="41844"/>
    <lineage>
        <taxon>Eukaryota</taxon>
        <taxon>Viridiplantae</taxon>
        <taxon>Streptophyta</taxon>
        <taxon>Embryophyta</taxon>
        <taxon>Marchantiophyta</taxon>
        <taxon>Marchantiopsida</taxon>
        <taxon>Marchantiidae</taxon>
        <taxon>Marchantiales</taxon>
        <taxon>Ricciaceae</taxon>
        <taxon>Riccia</taxon>
    </lineage>
</organism>
<comment type="catalytic activity">
    <reaction evidence="8">
        <text>a uridine in tRNA = a pseudouridine in tRNA</text>
        <dbReference type="Rhea" id="RHEA:54572"/>
        <dbReference type="Rhea" id="RHEA-COMP:13339"/>
        <dbReference type="Rhea" id="RHEA-COMP:13934"/>
        <dbReference type="ChEBI" id="CHEBI:65314"/>
        <dbReference type="ChEBI" id="CHEBI:65315"/>
    </reaction>
</comment>
<comment type="caution">
    <text evidence="13">The sequence shown here is derived from an EMBL/GenBank/DDBJ whole genome shotgun (WGS) entry which is preliminary data.</text>
</comment>
<evidence type="ECO:0000256" key="5">
    <source>
        <dbReference type="ARBA" id="ARBA00022694"/>
    </source>
</evidence>
<dbReference type="InterPro" id="IPR020095">
    <property type="entry name" value="PsdUridine_synth_TruA_C"/>
</dbReference>
<dbReference type="InterPro" id="IPR001406">
    <property type="entry name" value="PsdUridine_synth_TruA"/>
</dbReference>
<dbReference type="FunFam" id="3.30.70.660:FF:000002">
    <property type="entry name" value="tRNA pseudouridine synthase"/>
    <property type="match status" value="1"/>
</dbReference>
<proteinExistence type="inferred from homology"/>
<dbReference type="InterPro" id="IPR020103">
    <property type="entry name" value="PsdUridine_synth_cat_dom_sf"/>
</dbReference>
<gene>
    <name evidence="13" type="ORF">R1flu_023001</name>
</gene>
<comment type="subcellular location">
    <subcellularLocation>
        <location evidence="2">Nucleus</location>
    </subcellularLocation>
</comment>
<dbReference type="Proteomes" id="UP001605036">
    <property type="component" value="Unassembled WGS sequence"/>
</dbReference>
<dbReference type="PANTHER" id="PTHR11142:SF4">
    <property type="entry name" value="PSEUDOURIDYLATE SYNTHASE 1 HOMOLOG"/>
    <property type="match status" value="1"/>
</dbReference>
<name>A0ABD1XRB5_9MARC</name>
<dbReference type="GO" id="GO:0006397">
    <property type="term" value="P:mRNA processing"/>
    <property type="evidence" value="ECO:0007669"/>
    <property type="project" value="UniProtKB-KW"/>
</dbReference>
<dbReference type="EMBL" id="JBHFFA010000007">
    <property type="protein sequence ID" value="KAL2611309.1"/>
    <property type="molecule type" value="Genomic_DNA"/>
</dbReference>
<evidence type="ECO:0000256" key="6">
    <source>
        <dbReference type="ARBA" id="ARBA00023235"/>
    </source>
</evidence>
<protein>
    <recommendedName>
        <fullName evidence="12">Pseudouridine synthase I TruA alpha/beta domain-containing protein</fullName>
    </recommendedName>
</protein>
<dbReference type="GO" id="GO:0031119">
    <property type="term" value="P:tRNA pseudouridine synthesis"/>
    <property type="evidence" value="ECO:0007669"/>
    <property type="project" value="UniProtKB-ARBA"/>
</dbReference>
<feature type="region of interest" description="Disordered" evidence="11">
    <location>
        <begin position="1"/>
        <end position="60"/>
    </location>
</feature>
<dbReference type="PANTHER" id="PTHR11142">
    <property type="entry name" value="PSEUDOURIDYLATE SYNTHASE"/>
    <property type="match status" value="1"/>
</dbReference>
<keyword evidence="14" id="KW-1185">Reference proteome</keyword>
<evidence type="ECO:0000256" key="2">
    <source>
        <dbReference type="ARBA" id="ARBA00004123"/>
    </source>
</evidence>
<dbReference type="GO" id="GO:0009982">
    <property type="term" value="F:pseudouridine synthase activity"/>
    <property type="evidence" value="ECO:0007669"/>
    <property type="project" value="UniProtKB-ARBA"/>
</dbReference>
<evidence type="ECO:0000256" key="9">
    <source>
        <dbReference type="PIRSR" id="PIRSR641708-1"/>
    </source>
</evidence>
<dbReference type="Gene3D" id="3.30.70.580">
    <property type="entry name" value="Pseudouridine synthase I, catalytic domain, N-terminal subdomain"/>
    <property type="match status" value="1"/>
</dbReference>
<dbReference type="AlphaFoldDB" id="A0ABD1XRB5"/>
<dbReference type="InterPro" id="IPR020094">
    <property type="entry name" value="TruA/RsuA/RluB/E/F_N"/>
</dbReference>
<evidence type="ECO:0000256" key="3">
    <source>
        <dbReference type="ARBA" id="ARBA00009375"/>
    </source>
</evidence>
<feature type="region of interest" description="Disordered" evidence="11">
    <location>
        <begin position="72"/>
        <end position="132"/>
    </location>
</feature>
<feature type="active site" description="Nucleophile" evidence="9">
    <location>
        <position position="214"/>
    </location>
</feature>
<dbReference type="InterPro" id="IPR041708">
    <property type="entry name" value="PUS1/PUS2-like"/>
</dbReference>
<evidence type="ECO:0000313" key="14">
    <source>
        <dbReference type="Proteomes" id="UP001605036"/>
    </source>
</evidence>
<dbReference type="InterPro" id="IPR020097">
    <property type="entry name" value="PsdUridine_synth_TruA_a/b_dom"/>
</dbReference>
<sequence>MVNGSHKRKNGRHLRVVVASVPGNGPDQKSDTGHIMEIEISKEVQREDSGSMVVPHEPAPSAACDEIVDASGAVPMDDDAEKNRKRGREKEGQVEEKSEKSPKAAKTETPVEDGKKPTPSGNSEVEAEDNGDGVEVVEGAIIGDDKTKTKRLKKRKIAMVIAYCGANYQGMQRNPGAITIEGELEQALYRAGAITKDNFGVPRKIDWMRAARTDKGVSAVGQVVSGQFIIEPEGFVERVNSFLPKDIVVLGYKRVTASFNAKRLCDKRRYEYVIPTYCFDPSKHLDRDAANAVGAEGNETFMANSSNEVKGGVEMEKSPLDLKDEQVHEETGKAEDVPADGKAVIHEGNKEGPSFVGEQAACLGKDEPTNENPANSIKVNKETENGEGMIRTTGNEEVKPLEGPASQDEAEKEPYKFDEAELIRLNRILARYQGTHNYHNFTARTQAEDPSAHRYIISFEADDVVTVDGIEFVRLHVVGQSFMLHQIRKMVGLAVAIMRGAAPVSVMDFALRKDTKFNVPMAPELGLFLEECYYSSYNQKFKSSHEEVSLKDFVDVVREFKKRVIYPHIATTETRDEVFPLWLHGINDRHFPDFVAAREGTYKPGNRIVGTAA</sequence>
<dbReference type="Gene3D" id="3.30.70.660">
    <property type="entry name" value="Pseudouridine synthase I, catalytic domain, C-terminal subdomain"/>
    <property type="match status" value="1"/>
</dbReference>
<keyword evidence="5" id="KW-0819">tRNA processing</keyword>
<evidence type="ECO:0000256" key="4">
    <source>
        <dbReference type="ARBA" id="ARBA00022664"/>
    </source>
</evidence>
<evidence type="ECO:0000259" key="12">
    <source>
        <dbReference type="Pfam" id="PF01416"/>
    </source>
</evidence>
<evidence type="ECO:0000256" key="7">
    <source>
        <dbReference type="ARBA" id="ARBA00023242"/>
    </source>
</evidence>
<reference evidence="13 14" key="1">
    <citation type="submission" date="2024-09" db="EMBL/GenBank/DDBJ databases">
        <title>Chromosome-scale assembly of Riccia fluitans.</title>
        <authorList>
            <person name="Paukszto L."/>
            <person name="Sawicki J."/>
            <person name="Karawczyk K."/>
            <person name="Piernik-Szablinska J."/>
            <person name="Szczecinska M."/>
            <person name="Mazdziarz M."/>
        </authorList>
    </citation>
    <scope>NUCLEOTIDE SEQUENCE [LARGE SCALE GENOMIC DNA]</scope>
    <source>
        <strain evidence="13">Rf_01</strain>
        <tissue evidence="13">Aerial parts of the thallus</tissue>
    </source>
</reference>
<evidence type="ECO:0000256" key="8">
    <source>
        <dbReference type="ARBA" id="ARBA00036943"/>
    </source>
</evidence>
<dbReference type="CDD" id="cd02568">
    <property type="entry name" value="PseudoU_synth_PUS1_PUS2"/>
    <property type="match status" value="1"/>
</dbReference>
<dbReference type="GO" id="GO:0005634">
    <property type="term" value="C:nucleus"/>
    <property type="evidence" value="ECO:0007669"/>
    <property type="project" value="UniProtKB-SubCell"/>
</dbReference>
<feature type="compositionally biased region" description="Basic and acidic residues" evidence="11">
    <location>
        <begin position="88"/>
        <end position="106"/>
    </location>
</feature>
<feature type="compositionally biased region" description="Basic residues" evidence="11">
    <location>
        <begin position="1"/>
        <end position="15"/>
    </location>
</feature>
<comment type="similarity">
    <text evidence="3">Belongs to the tRNA pseudouridine synthase TruA family.</text>
</comment>
<dbReference type="SUPFAM" id="SSF55120">
    <property type="entry name" value="Pseudouridine synthase"/>
    <property type="match status" value="1"/>
</dbReference>
<feature type="binding site" evidence="10">
    <location>
        <position position="270"/>
    </location>
    <ligand>
        <name>substrate</name>
    </ligand>
</feature>
<keyword evidence="6" id="KW-0413">Isomerase</keyword>
<feature type="compositionally biased region" description="Basic and acidic residues" evidence="11">
    <location>
        <begin position="28"/>
        <end position="49"/>
    </location>
</feature>